<dbReference type="AlphaFoldDB" id="A0A4D9EDK7"/>
<keyword evidence="3" id="KW-1185">Reference proteome</keyword>
<evidence type="ECO:0000256" key="1">
    <source>
        <dbReference type="SAM" id="MobiDB-lite"/>
    </source>
</evidence>
<comment type="caution">
    <text evidence="2">The sequence shown here is derived from an EMBL/GenBank/DDBJ whole genome shotgun (WGS) entry which is preliminary data.</text>
</comment>
<sequence length="164" mass="17293">MASVTSGTSMVAQPSPQASLTPLQQHFWPCYLIEVLEQQGNPQTGAAGSTSRNSSLHKEQIIKTVHQVGPVKMYTYITSSLSLTLFNGAGAHPSSHEVLGACDCPMHTTSCASGHPISPRGSEEGGDSRRAADNPPPAKSEDVLFSVFLGLWLNAALLLQPPLG</sequence>
<evidence type="ECO:0000313" key="3">
    <source>
        <dbReference type="Proteomes" id="UP000297703"/>
    </source>
</evidence>
<gene>
    <name evidence="2" type="ORF">DR999_PMT08822</name>
</gene>
<organism evidence="2 3">
    <name type="scientific">Platysternon megacephalum</name>
    <name type="common">big-headed turtle</name>
    <dbReference type="NCBI Taxonomy" id="55544"/>
    <lineage>
        <taxon>Eukaryota</taxon>
        <taxon>Metazoa</taxon>
        <taxon>Chordata</taxon>
        <taxon>Craniata</taxon>
        <taxon>Vertebrata</taxon>
        <taxon>Euteleostomi</taxon>
        <taxon>Archelosauria</taxon>
        <taxon>Testudinata</taxon>
        <taxon>Testudines</taxon>
        <taxon>Cryptodira</taxon>
        <taxon>Durocryptodira</taxon>
        <taxon>Testudinoidea</taxon>
        <taxon>Platysternidae</taxon>
        <taxon>Platysternon</taxon>
    </lineage>
</organism>
<reference evidence="2 3" key="2">
    <citation type="submission" date="2019-04" db="EMBL/GenBank/DDBJ databases">
        <title>The genome sequence of big-headed turtle.</title>
        <authorList>
            <person name="Gong S."/>
        </authorList>
    </citation>
    <scope>NUCLEOTIDE SEQUENCE [LARGE SCALE GENOMIC DNA]</scope>
    <source>
        <strain evidence="2">DO16091913</strain>
        <tissue evidence="2">Muscle</tissue>
    </source>
</reference>
<proteinExistence type="predicted"/>
<dbReference type="EMBL" id="QXTE01000071">
    <property type="protein sequence ID" value="TFK08156.1"/>
    <property type="molecule type" value="Genomic_DNA"/>
</dbReference>
<feature type="compositionally biased region" description="Basic and acidic residues" evidence="1">
    <location>
        <begin position="121"/>
        <end position="132"/>
    </location>
</feature>
<accession>A0A4D9EDK7</accession>
<feature type="region of interest" description="Disordered" evidence="1">
    <location>
        <begin position="112"/>
        <end position="137"/>
    </location>
</feature>
<dbReference type="Proteomes" id="UP000297703">
    <property type="component" value="Unassembled WGS sequence"/>
</dbReference>
<protein>
    <submittedName>
        <fullName evidence="2">CD99 antigen</fullName>
    </submittedName>
</protein>
<name>A0A4D9EDK7_9SAUR</name>
<evidence type="ECO:0000313" key="2">
    <source>
        <dbReference type="EMBL" id="TFK08156.1"/>
    </source>
</evidence>
<reference evidence="2 3" key="1">
    <citation type="submission" date="2019-04" db="EMBL/GenBank/DDBJ databases">
        <title>Draft genome of the big-headed turtle Platysternon megacephalum.</title>
        <authorList>
            <person name="Gong S."/>
        </authorList>
    </citation>
    <scope>NUCLEOTIDE SEQUENCE [LARGE SCALE GENOMIC DNA]</scope>
    <source>
        <strain evidence="2">DO16091913</strain>
        <tissue evidence="2">Muscle</tissue>
    </source>
</reference>